<name>A0ABT5X8G5_9EURY</name>
<sequence length="323" mass="33844">MRTLGPDGGGRRSEPPGEAGAVVKAISSSGGGSAPSPRYSRYPVNSTRSPELRRGPEHPPTVGRYAVGGRPPRLTDGIILAERVHAALVELSDGSTTFTGCDEAGRALVGHNHAFILPESVEALGRGREGEVTSVTVYAPAGFGSRERTALEALREVRGDGIVADLTLLGLGFPGDFGGADPAKGGSTLLVESKTWTSRTPFIPTRHPKATRAGAPKLDPAGRQIGSPEHELLRLLALAGFAEPVTVEPVSFTEIAGERVEWASFRRGRNSGDGRRAGSAGYGFRIEFAEPVRGPVVVGYGAHFGMGGFEAVMDYGAGHYYEG</sequence>
<evidence type="ECO:0000256" key="1">
    <source>
        <dbReference type="SAM" id="MobiDB-lite"/>
    </source>
</evidence>
<keyword evidence="3" id="KW-1185">Reference proteome</keyword>
<dbReference type="NCBIfam" id="TIGR02165">
    <property type="entry name" value="cas5_6_GSU0054"/>
    <property type="match status" value="1"/>
</dbReference>
<organism evidence="2 3">
    <name type="scientific">Candidatus Methanocrinis natronophilus</name>
    <dbReference type="NCBI Taxonomy" id="3033396"/>
    <lineage>
        <taxon>Archaea</taxon>
        <taxon>Methanobacteriati</taxon>
        <taxon>Methanobacteriota</taxon>
        <taxon>Stenosarchaea group</taxon>
        <taxon>Methanomicrobia</taxon>
        <taxon>Methanotrichales</taxon>
        <taxon>Methanotrichaceae</taxon>
        <taxon>Methanocrinis</taxon>
    </lineage>
</organism>
<evidence type="ECO:0000313" key="3">
    <source>
        <dbReference type="Proteomes" id="UP001220010"/>
    </source>
</evidence>
<feature type="compositionally biased region" description="Low complexity" evidence="1">
    <location>
        <begin position="19"/>
        <end position="28"/>
    </location>
</feature>
<dbReference type="Proteomes" id="UP001220010">
    <property type="component" value="Unassembled WGS sequence"/>
</dbReference>
<feature type="region of interest" description="Disordered" evidence="1">
    <location>
        <begin position="1"/>
        <end position="69"/>
    </location>
</feature>
<gene>
    <name evidence="2" type="primary">csb2</name>
    <name evidence="2" type="ORF">P0O15_07305</name>
</gene>
<accession>A0ABT5X8G5</accession>
<dbReference type="InterPro" id="IPR019089">
    <property type="entry name" value="Cas_GSU0054"/>
</dbReference>
<comment type="caution">
    <text evidence="2">The sequence shown here is derived from an EMBL/GenBank/DDBJ whole genome shotgun (WGS) entry which is preliminary data.</text>
</comment>
<reference evidence="2 3" key="1">
    <citation type="submission" date="2023-03" db="EMBL/GenBank/DDBJ databases">
        <title>WGS of Methanotrichaceae archaeon Mx.</title>
        <authorList>
            <person name="Sorokin D.Y."/>
            <person name="Merkel A.Y."/>
        </authorList>
    </citation>
    <scope>NUCLEOTIDE SEQUENCE [LARGE SCALE GENOMIC DNA]</scope>
    <source>
        <strain evidence="2 3">Mx</strain>
    </source>
</reference>
<protein>
    <submittedName>
        <fullName evidence="2">Type I-U CRISPR-associated protein Csb2</fullName>
    </submittedName>
</protein>
<feature type="region of interest" description="Disordered" evidence="1">
    <location>
        <begin position="200"/>
        <end position="223"/>
    </location>
</feature>
<proteinExistence type="predicted"/>
<dbReference type="EMBL" id="JARFPK010000023">
    <property type="protein sequence ID" value="MDF0590973.1"/>
    <property type="molecule type" value="Genomic_DNA"/>
</dbReference>
<evidence type="ECO:0000313" key="2">
    <source>
        <dbReference type="EMBL" id="MDF0590973.1"/>
    </source>
</evidence>